<keyword evidence="2" id="KW-0812">Transmembrane</keyword>
<gene>
    <name evidence="3" type="ORF">MBEBAB_0638</name>
</gene>
<feature type="transmembrane region" description="Helical" evidence="2">
    <location>
        <begin position="6"/>
        <end position="30"/>
    </location>
</feature>
<keyword evidence="4" id="KW-1185">Reference proteome</keyword>
<dbReference type="AlphaFoldDB" id="A0A8E0KHR0"/>
<organism evidence="3 4">
    <name type="scientific">Brevundimonas abyssalis TAR-001</name>
    <dbReference type="NCBI Taxonomy" id="1391729"/>
    <lineage>
        <taxon>Bacteria</taxon>
        <taxon>Pseudomonadati</taxon>
        <taxon>Pseudomonadota</taxon>
        <taxon>Alphaproteobacteria</taxon>
        <taxon>Caulobacterales</taxon>
        <taxon>Caulobacteraceae</taxon>
        <taxon>Brevundimonas</taxon>
    </lineage>
</organism>
<dbReference type="EMBL" id="BATC01000007">
    <property type="protein sequence ID" value="GAD58388.1"/>
    <property type="molecule type" value="Genomic_DNA"/>
</dbReference>
<feature type="region of interest" description="Disordered" evidence="1">
    <location>
        <begin position="33"/>
        <end position="54"/>
    </location>
</feature>
<keyword evidence="2" id="KW-0472">Membrane</keyword>
<dbReference type="Proteomes" id="UP000016569">
    <property type="component" value="Unassembled WGS sequence"/>
</dbReference>
<evidence type="ECO:0000313" key="4">
    <source>
        <dbReference type="Proteomes" id="UP000016569"/>
    </source>
</evidence>
<keyword evidence="2" id="KW-1133">Transmembrane helix</keyword>
<sequence>MDALETLAANINLVSIVALTAMFLFGYLMGRSHTRKDPQRIGNRRRRNIRADNTVERARRYEAGGVAVEEADLPGAAKHHARQGPATRPPTPCAPPIRA</sequence>
<protein>
    <submittedName>
        <fullName evidence="3">Uncharacterized protein</fullName>
    </submittedName>
</protein>
<evidence type="ECO:0000256" key="2">
    <source>
        <dbReference type="SAM" id="Phobius"/>
    </source>
</evidence>
<evidence type="ECO:0000313" key="3">
    <source>
        <dbReference type="EMBL" id="GAD58388.1"/>
    </source>
</evidence>
<accession>A0A8E0KHR0</accession>
<reference evidence="4" key="1">
    <citation type="journal article" date="2013" name="Genome Announc.">
        <title>Draft Genome Sequence of the Dimorphic Prosthecate Bacterium Brevundimonas abyssalis TAR-001T.</title>
        <authorList>
            <person name="Tsubouchi T."/>
            <person name="Nishi S."/>
            <person name="Usui K."/>
            <person name="Shimane Y."/>
            <person name="Takaki Y."/>
            <person name="Maruyama T."/>
            <person name="Hatada Y."/>
        </authorList>
    </citation>
    <scope>NUCLEOTIDE SEQUENCE [LARGE SCALE GENOMIC DNA]</scope>
    <source>
        <strain evidence="4">TAR-001</strain>
    </source>
</reference>
<feature type="compositionally biased region" description="Pro residues" evidence="1">
    <location>
        <begin position="87"/>
        <end position="99"/>
    </location>
</feature>
<feature type="region of interest" description="Disordered" evidence="1">
    <location>
        <begin position="70"/>
        <end position="99"/>
    </location>
</feature>
<name>A0A8E0KHR0_9CAUL</name>
<proteinExistence type="predicted"/>
<evidence type="ECO:0000256" key="1">
    <source>
        <dbReference type="SAM" id="MobiDB-lite"/>
    </source>
</evidence>
<comment type="caution">
    <text evidence="3">The sequence shown here is derived from an EMBL/GenBank/DDBJ whole genome shotgun (WGS) entry which is preliminary data.</text>
</comment>